<proteinExistence type="predicted"/>
<dbReference type="Gene3D" id="3.30.428.10">
    <property type="entry name" value="HIT-like"/>
    <property type="match status" value="1"/>
</dbReference>
<dbReference type="KEGG" id="csu:CSUB_C1597"/>
<evidence type="ECO:0000256" key="2">
    <source>
        <dbReference type="PROSITE-ProRule" id="PRU00464"/>
    </source>
</evidence>
<dbReference type="EMBL" id="AP011873">
    <property type="protein sequence ID" value="BAJ48792.1"/>
    <property type="molecule type" value="Genomic_DNA"/>
</dbReference>
<name>E6N923_CALS0</name>
<evidence type="ECO:0000313" key="6">
    <source>
        <dbReference type="Proteomes" id="UP000008120"/>
    </source>
</evidence>
<feature type="domain" description="HIT" evidence="3">
    <location>
        <begin position="23"/>
        <end position="133"/>
    </location>
</feature>
<dbReference type="PANTHER" id="PTHR42997">
    <property type="entry name" value="HIT FAMILY HYDROLASE"/>
    <property type="match status" value="1"/>
</dbReference>
<evidence type="ECO:0000313" key="4">
    <source>
        <dbReference type="EMBL" id="BAJ48792.1"/>
    </source>
</evidence>
<dbReference type="InterPro" id="IPR036265">
    <property type="entry name" value="HIT-like_sf"/>
</dbReference>
<dbReference type="EMBL" id="BA000048">
    <property type="protein sequence ID" value="BAJ51448.1"/>
    <property type="molecule type" value="Genomic_DNA"/>
</dbReference>
<keyword evidence="1" id="KW-0547">Nucleotide-binding</keyword>
<reference evidence="4 6" key="2">
    <citation type="journal article" date="2011" name="Nucleic Acids Res.">
        <title>Insights into the evolution of Archaea and eukaryotic protein modifier systems revealed by the genome of a novel archaeal group.</title>
        <authorList>
            <person name="Nunoura T."/>
            <person name="Takaki Y."/>
            <person name="Kakuta J."/>
            <person name="Nishi S."/>
            <person name="Sugahara J."/>
            <person name="Kazama H."/>
            <person name="Chee G."/>
            <person name="Hattori M."/>
            <person name="Kanai A."/>
            <person name="Atomi H."/>
            <person name="Takai K."/>
            <person name="Takami H."/>
        </authorList>
    </citation>
    <scope>NUCLEOTIDE SEQUENCE [LARGE SCALE GENOMIC DNA]</scope>
</reference>
<dbReference type="CDD" id="cd01275">
    <property type="entry name" value="FHIT"/>
    <property type="match status" value="1"/>
</dbReference>
<reference evidence="4 6" key="1">
    <citation type="journal article" date="2005" name="Environ. Microbiol.">
        <title>Genetic and functional properties of uncultivated thermophilic crenarchaeotes from a subsurface gold mine as revealed by analysis of genome fragments.</title>
        <authorList>
            <person name="Nunoura T."/>
            <person name="Hirayama H."/>
            <person name="Takami H."/>
            <person name="Oida H."/>
            <person name="Nishi S."/>
            <person name="Shimamura S."/>
            <person name="Suzuki Y."/>
            <person name="Inagaki F."/>
            <person name="Takai K."/>
            <person name="Nealson K.H."/>
            <person name="Horikoshi K."/>
        </authorList>
    </citation>
    <scope>NUCLEOTIDE SEQUENCE [LARGE SCALE GENOMIC DNA]</scope>
</reference>
<feature type="short sequence motif" description="Histidine triad motif" evidence="2">
    <location>
        <begin position="118"/>
        <end position="122"/>
    </location>
</feature>
<gene>
    <name evidence="5" type="ORF">CSUB_C1597</name>
    <name evidence="4" type="ORF">HGMM_F21E09C25</name>
</gene>
<accession>E6N923</accession>
<dbReference type="Pfam" id="PF01230">
    <property type="entry name" value="HIT"/>
    <property type="match status" value="1"/>
</dbReference>
<dbReference type="BioCyc" id="CCAL311458:G131R-1622-MONOMER"/>
<dbReference type="Proteomes" id="UP000008120">
    <property type="component" value="Chromosome"/>
</dbReference>
<dbReference type="STRING" id="311458.CSUB_C1597"/>
<evidence type="ECO:0000313" key="5">
    <source>
        <dbReference type="EMBL" id="BAJ51448.1"/>
    </source>
</evidence>
<dbReference type="GO" id="GO:0000166">
    <property type="term" value="F:nucleotide binding"/>
    <property type="evidence" value="ECO:0007669"/>
    <property type="project" value="UniProtKB-KW"/>
</dbReference>
<dbReference type="InterPro" id="IPR011146">
    <property type="entry name" value="HIT-like"/>
</dbReference>
<dbReference type="GO" id="GO:0003824">
    <property type="term" value="F:catalytic activity"/>
    <property type="evidence" value="ECO:0007669"/>
    <property type="project" value="InterPro"/>
</dbReference>
<dbReference type="PANTHER" id="PTHR42997:SF1">
    <property type="entry name" value="AP-4-A PHOSPHORYLASE"/>
    <property type="match status" value="1"/>
</dbReference>
<dbReference type="PROSITE" id="PS51084">
    <property type="entry name" value="HIT_2"/>
    <property type="match status" value="1"/>
</dbReference>
<evidence type="ECO:0000259" key="3">
    <source>
        <dbReference type="PROSITE" id="PS51084"/>
    </source>
</evidence>
<dbReference type="SUPFAM" id="SSF54197">
    <property type="entry name" value="HIT-like"/>
    <property type="match status" value="1"/>
</dbReference>
<organism evidence="4 6">
    <name type="scientific">Caldiarchaeum subterraneum</name>
    <dbReference type="NCBI Taxonomy" id="311458"/>
    <lineage>
        <taxon>Archaea</taxon>
        <taxon>Nitrososphaerota</taxon>
        <taxon>Candidatus Caldarchaeales</taxon>
        <taxon>Candidatus Caldarchaeaceae</taxon>
        <taxon>Candidatus Caldarchaeum</taxon>
    </lineage>
</organism>
<dbReference type="InterPro" id="IPR039383">
    <property type="entry name" value="FHIT"/>
</dbReference>
<dbReference type="AlphaFoldDB" id="E6N923"/>
<evidence type="ECO:0000256" key="1">
    <source>
        <dbReference type="ARBA" id="ARBA00022741"/>
    </source>
</evidence>
<dbReference type="InterPro" id="IPR052908">
    <property type="entry name" value="AP-4-A_phosphorylase"/>
</dbReference>
<sequence length="163" mass="18821">MDRLYAPWRMAYIKEGKGDSGCVFCLAAEEKDDRKRYVVHRGKKSFIIMNIYPYNNGHVMVTPFRHVGSLEELDDDEMLEMMQQIKWVVKVISNIMRPEGFNIGANIGKSAGAGIEDHIHFHVVPRWRGDTNFMTVISDTRVLPETIDQTYERLLNAKQSFPV</sequence>
<protein>
    <submittedName>
        <fullName evidence="4">Histidine triad (HIT) protein (Hit)</fullName>
    </submittedName>
</protein>